<feature type="compositionally biased region" description="Basic and acidic residues" evidence="1">
    <location>
        <begin position="343"/>
        <end position="419"/>
    </location>
</feature>
<organism evidence="2 3">
    <name type="scientific">Zasmidium cellare</name>
    <name type="common">Wine cellar mold</name>
    <name type="synonym">Racodium cellare</name>
    <dbReference type="NCBI Taxonomy" id="395010"/>
    <lineage>
        <taxon>Eukaryota</taxon>
        <taxon>Fungi</taxon>
        <taxon>Dikarya</taxon>
        <taxon>Ascomycota</taxon>
        <taxon>Pezizomycotina</taxon>
        <taxon>Dothideomycetes</taxon>
        <taxon>Dothideomycetidae</taxon>
        <taxon>Mycosphaerellales</taxon>
        <taxon>Mycosphaerellaceae</taxon>
        <taxon>Zasmidium</taxon>
    </lineage>
</organism>
<feature type="compositionally biased region" description="Acidic residues" evidence="1">
    <location>
        <begin position="244"/>
        <end position="254"/>
    </location>
</feature>
<accession>A0ABR0EQJ7</accession>
<feature type="region of interest" description="Disordered" evidence="1">
    <location>
        <begin position="1"/>
        <end position="113"/>
    </location>
</feature>
<comment type="caution">
    <text evidence="2">The sequence shown here is derived from an EMBL/GenBank/DDBJ whole genome shotgun (WGS) entry which is preliminary data.</text>
</comment>
<keyword evidence="3" id="KW-1185">Reference proteome</keyword>
<name>A0ABR0EQJ7_ZASCE</name>
<dbReference type="Proteomes" id="UP001305779">
    <property type="component" value="Unassembled WGS sequence"/>
</dbReference>
<evidence type="ECO:0000313" key="3">
    <source>
        <dbReference type="Proteomes" id="UP001305779"/>
    </source>
</evidence>
<feature type="region of interest" description="Disordered" evidence="1">
    <location>
        <begin position="178"/>
        <end position="468"/>
    </location>
</feature>
<protein>
    <submittedName>
        <fullName evidence="2">Uncharacterized protein</fullName>
    </submittedName>
</protein>
<sequence>MPPPGSFMRTAARNDDRPSPPISSPVKLTLATRNLPSKSSLSRDETSASPMSPETVHRPPRTSSRQKLRDHTDISFSGSNGKTSSTGNHAKLHKRGGSASSLPGPPSPFTNAQFQTPFATYEESFPEVVPAPGTSTPKIKPYLRKMSVAKEDQGMIDLSKSAAENERLNGLGIQDYGSKSAADVSFAHTRRGQQQHGRTTSGASQGSNGSGGFRPGQPFTHPMAKTPRPYTPPTGSYANSINENEADESDDVVEDEFRLGNGFRTRRSMSISSTPQPTPLSQSHTASDLGLVPKLTSSSQTNLSLKSAQSSTGRPRRNTDRSQEYVPSPSSRTSFDKAFSFAKRSDPEPQTRDEMIREARRKFEEKEANKDRKQEKEAGKRQDRQRQKSEPSLKSAMKQEKKPRKDSAARAGAEDEKHQRLQAVSYEEQRPAMLPRHGSSPGESERRLNEKGPQFNHTPRPDAKDGGWLRFSTWVQTRMLSCGGSRD</sequence>
<feature type="compositionally biased region" description="Low complexity" evidence="1">
    <location>
        <begin position="75"/>
        <end position="88"/>
    </location>
</feature>
<feature type="compositionally biased region" description="Polar residues" evidence="1">
    <location>
        <begin position="295"/>
        <end position="313"/>
    </location>
</feature>
<evidence type="ECO:0000256" key="1">
    <source>
        <dbReference type="SAM" id="MobiDB-lite"/>
    </source>
</evidence>
<feature type="compositionally biased region" description="Polar residues" evidence="1">
    <location>
        <begin position="31"/>
        <end position="40"/>
    </location>
</feature>
<gene>
    <name evidence="2" type="ORF">PRZ48_004569</name>
</gene>
<evidence type="ECO:0000313" key="2">
    <source>
        <dbReference type="EMBL" id="KAK4503654.1"/>
    </source>
</evidence>
<proteinExistence type="predicted"/>
<feature type="compositionally biased region" description="Low complexity" evidence="1">
    <location>
        <begin position="270"/>
        <end position="285"/>
    </location>
</feature>
<dbReference type="EMBL" id="JAXOVC010000003">
    <property type="protein sequence ID" value="KAK4503654.1"/>
    <property type="molecule type" value="Genomic_DNA"/>
</dbReference>
<reference evidence="2 3" key="1">
    <citation type="journal article" date="2023" name="G3 (Bethesda)">
        <title>A chromosome-level genome assembly of Zasmidium syzygii isolated from banana leaves.</title>
        <authorList>
            <person name="van Westerhoven A.C."/>
            <person name="Mehrabi R."/>
            <person name="Talebi R."/>
            <person name="Steentjes M.B.F."/>
            <person name="Corcolon B."/>
            <person name="Chong P.A."/>
            <person name="Kema G.H.J."/>
            <person name="Seidl M.F."/>
        </authorList>
    </citation>
    <scope>NUCLEOTIDE SEQUENCE [LARGE SCALE GENOMIC DNA]</scope>
    <source>
        <strain evidence="2 3">P124</strain>
    </source>
</reference>